<sequence length="511" mass="52355">MADKFLHGVEVLEIDTGPRPVRSVRSGVIGLIGTAPDAAGATPASLALGRAATDTALTLTAVAAGVAGSAITVALVDPLASSAALTVTVAGRAITVALATDASGALTSTAAEVAAALGASPEAAALITATHGVGSDGSGVMRATGTAQALSGGAAEPFPLNTPVLIAGNRGAAAGLDTTGAGAGTLPAALDGIFDQIGAVVIVVRVAEGADEAETLANIIGGVDAGTGQFEGVHALAGAESVTGFAPRILCAPGWTHQRPDGGANPVVAELLGLAERMRAVIIADGPNTIDAAAIAWREDWGSDRIFVIDPWVTVYAADGTTRAEPASARVAGMIARSDNDRGFWHSPSNQVMNGITGTARAVDFKLGDANARANLLNEQEVATIIRQDGYRLWGNRSTAADPKWAFLSVRRTADIINESLQRAHLWAVDRNITRTYLEDVTEGVNAYLRDLVSLGAILGGTCWPDPDLNSAANIAQGKVFFNFDFTPPYPAEHITFRSHLVNTYISEVFA</sequence>
<dbReference type="PANTHER" id="PTHR35861:SF1">
    <property type="entry name" value="PHAGE TAIL SHEATH PROTEIN"/>
    <property type="match status" value="1"/>
</dbReference>
<reference evidence="4 5" key="1">
    <citation type="submission" date="2017-05" db="EMBL/GenBank/DDBJ databases">
        <title>Comparative genomic and metabolic analysis of manganese-oxidizing mechanisms in Celeribater manganoxidans DY25T: its adaption to the environment of polymetallic nodule.</title>
        <authorList>
            <person name="Wang X."/>
        </authorList>
    </citation>
    <scope>NUCLEOTIDE SEQUENCE [LARGE SCALE GENOMIC DNA]</scope>
    <source>
        <strain evidence="4 5">DY25</strain>
    </source>
</reference>
<dbReference type="InterPro" id="IPR020287">
    <property type="entry name" value="Tail_sheath_C"/>
</dbReference>
<feature type="domain" description="Tail sheath protein subtilisin-like" evidence="2">
    <location>
        <begin position="230"/>
        <end position="399"/>
    </location>
</feature>
<comment type="similarity">
    <text evidence="1">Belongs to the myoviridae tail sheath protein family.</text>
</comment>
<evidence type="ECO:0000259" key="3">
    <source>
        <dbReference type="Pfam" id="PF17482"/>
    </source>
</evidence>
<evidence type="ECO:0000259" key="2">
    <source>
        <dbReference type="Pfam" id="PF04984"/>
    </source>
</evidence>
<name>A0A291LZL6_9RHOB</name>
<dbReference type="Pfam" id="PF17482">
    <property type="entry name" value="Phage_sheath_1C"/>
    <property type="match status" value="1"/>
</dbReference>
<dbReference type="Proteomes" id="UP000219050">
    <property type="component" value="Chromosome"/>
</dbReference>
<dbReference type="Pfam" id="PF04984">
    <property type="entry name" value="Phage_sheath_1"/>
    <property type="match status" value="1"/>
</dbReference>
<dbReference type="PANTHER" id="PTHR35861">
    <property type="match status" value="1"/>
</dbReference>
<gene>
    <name evidence="4" type="ORF">CBW24_08035</name>
</gene>
<organism evidence="4 5">
    <name type="scientific">Pacificitalea manganoxidans</name>
    <dbReference type="NCBI Taxonomy" id="1411902"/>
    <lineage>
        <taxon>Bacteria</taxon>
        <taxon>Pseudomonadati</taxon>
        <taxon>Pseudomonadota</taxon>
        <taxon>Alphaproteobacteria</taxon>
        <taxon>Rhodobacterales</taxon>
        <taxon>Paracoccaceae</taxon>
        <taxon>Pacificitalea</taxon>
    </lineage>
</organism>
<dbReference type="AlphaFoldDB" id="A0A291LZL6"/>
<evidence type="ECO:0000313" key="4">
    <source>
        <dbReference type="EMBL" id="ATI41958.1"/>
    </source>
</evidence>
<dbReference type="Gene3D" id="3.40.50.11780">
    <property type="match status" value="1"/>
</dbReference>
<evidence type="ECO:0000313" key="5">
    <source>
        <dbReference type="Proteomes" id="UP000219050"/>
    </source>
</evidence>
<dbReference type="OrthoDB" id="9767864at2"/>
<dbReference type="InterPro" id="IPR035089">
    <property type="entry name" value="Phage_sheath_subtilisin"/>
</dbReference>
<dbReference type="KEGG" id="cmag:CBW24_08035"/>
<dbReference type="EMBL" id="CP021404">
    <property type="protein sequence ID" value="ATI41958.1"/>
    <property type="molecule type" value="Genomic_DNA"/>
</dbReference>
<evidence type="ECO:0000256" key="1">
    <source>
        <dbReference type="ARBA" id="ARBA00008005"/>
    </source>
</evidence>
<proteinExistence type="inferred from homology"/>
<keyword evidence="5" id="KW-1185">Reference proteome</keyword>
<accession>A0A291LZL6</accession>
<protein>
    <submittedName>
        <fullName evidence="4">Phage tail protein</fullName>
    </submittedName>
</protein>
<feature type="domain" description="Tail sheath protein C-terminal" evidence="3">
    <location>
        <begin position="401"/>
        <end position="500"/>
    </location>
</feature>
<dbReference type="InterPro" id="IPR052042">
    <property type="entry name" value="Tail_sheath_structural"/>
</dbReference>
<dbReference type="RefSeq" id="WP_097373262.1">
    <property type="nucleotide sequence ID" value="NZ_CP021404.1"/>
</dbReference>